<dbReference type="Proteomes" id="UP000324222">
    <property type="component" value="Unassembled WGS sequence"/>
</dbReference>
<reference evidence="1 2" key="1">
    <citation type="submission" date="2019-05" db="EMBL/GenBank/DDBJ databases">
        <title>Another draft genome of Portunus trituberculatus and its Hox gene families provides insights of decapod evolution.</title>
        <authorList>
            <person name="Jeong J.-H."/>
            <person name="Song I."/>
            <person name="Kim S."/>
            <person name="Choi T."/>
            <person name="Kim D."/>
            <person name="Ryu S."/>
            <person name="Kim W."/>
        </authorList>
    </citation>
    <scope>NUCLEOTIDE SEQUENCE [LARGE SCALE GENOMIC DNA]</scope>
    <source>
        <tissue evidence="1">Muscle</tissue>
    </source>
</reference>
<gene>
    <name evidence="1" type="ORF">E2C01_001601</name>
</gene>
<organism evidence="1 2">
    <name type="scientific">Portunus trituberculatus</name>
    <name type="common">Swimming crab</name>
    <name type="synonym">Neptunus trituberculatus</name>
    <dbReference type="NCBI Taxonomy" id="210409"/>
    <lineage>
        <taxon>Eukaryota</taxon>
        <taxon>Metazoa</taxon>
        <taxon>Ecdysozoa</taxon>
        <taxon>Arthropoda</taxon>
        <taxon>Crustacea</taxon>
        <taxon>Multicrustacea</taxon>
        <taxon>Malacostraca</taxon>
        <taxon>Eumalacostraca</taxon>
        <taxon>Eucarida</taxon>
        <taxon>Decapoda</taxon>
        <taxon>Pleocyemata</taxon>
        <taxon>Brachyura</taxon>
        <taxon>Eubrachyura</taxon>
        <taxon>Portunoidea</taxon>
        <taxon>Portunidae</taxon>
        <taxon>Portuninae</taxon>
        <taxon>Portunus</taxon>
    </lineage>
</organism>
<dbReference type="AlphaFoldDB" id="A0A5B7CH30"/>
<proteinExistence type="predicted"/>
<dbReference type="EMBL" id="VSRR010000052">
    <property type="protein sequence ID" value="MPC09002.1"/>
    <property type="molecule type" value="Genomic_DNA"/>
</dbReference>
<evidence type="ECO:0000313" key="1">
    <source>
        <dbReference type="EMBL" id="MPC09002.1"/>
    </source>
</evidence>
<keyword evidence="2" id="KW-1185">Reference proteome</keyword>
<protein>
    <submittedName>
        <fullName evidence="1">Uncharacterized protein</fullName>
    </submittedName>
</protein>
<accession>A0A5B7CH30</accession>
<comment type="caution">
    <text evidence="1">The sequence shown here is derived from an EMBL/GenBank/DDBJ whole genome shotgun (WGS) entry which is preliminary data.</text>
</comment>
<name>A0A5B7CH30_PORTR</name>
<sequence length="66" mass="7077">MEQQRASIKRQTVCVVCQCRAEAGGPACMVVVVASEVSAAPAALCVRVYVSGERVRLDTYILSPHI</sequence>
<evidence type="ECO:0000313" key="2">
    <source>
        <dbReference type="Proteomes" id="UP000324222"/>
    </source>
</evidence>